<reference evidence="4" key="1">
    <citation type="submission" date="2017-02" db="UniProtKB">
        <authorList>
            <consortium name="WormBaseParasite"/>
        </authorList>
    </citation>
    <scope>IDENTIFICATION</scope>
</reference>
<proteinExistence type="predicted"/>
<gene>
    <name evidence="2" type="ORF">HNAJ_LOCUS7518</name>
</gene>
<dbReference type="InterPro" id="IPR016024">
    <property type="entry name" value="ARM-type_fold"/>
</dbReference>
<dbReference type="EMBL" id="UZAE01012070">
    <property type="protein sequence ID" value="VDO03378.1"/>
    <property type="molecule type" value="Genomic_DNA"/>
</dbReference>
<keyword evidence="3" id="KW-1185">Reference proteome</keyword>
<dbReference type="InterPro" id="IPR025283">
    <property type="entry name" value="DUF4042"/>
</dbReference>
<dbReference type="PANTHER" id="PTHR13366:SF0">
    <property type="entry name" value="HEAT REPEAT-CONTAINING PROTEIN 6"/>
    <property type="match status" value="1"/>
</dbReference>
<reference evidence="2 3" key="2">
    <citation type="submission" date="2018-11" db="EMBL/GenBank/DDBJ databases">
        <authorList>
            <consortium name="Pathogen Informatics"/>
        </authorList>
    </citation>
    <scope>NUCLEOTIDE SEQUENCE [LARGE SCALE GENOMIC DNA]</scope>
</reference>
<organism evidence="4">
    <name type="scientific">Rodentolepis nana</name>
    <name type="common">Dwarf tapeworm</name>
    <name type="synonym">Hymenolepis nana</name>
    <dbReference type="NCBI Taxonomy" id="102285"/>
    <lineage>
        <taxon>Eukaryota</taxon>
        <taxon>Metazoa</taxon>
        <taxon>Spiralia</taxon>
        <taxon>Lophotrochozoa</taxon>
        <taxon>Platyhelminthes</taxon>
        <taxon>Cestoda</taxon>
        <taxon>Eucestoda</taxon>
        <taxon>Cyclophyllidea</taxon>
        <taxon>Hymenolepididae</taxon>
        <taxon>Rodentolepis</taxon>
    </lineage>
</organism>
<evidence type="ECO:0000259" key="1">
    <source>
        <dbReference type="Pfam" id="PF13251"/>
    </source>
</evidence>
<dbReference type="AlphaFoldDB" id="A0A0R3TK53"/>
<dbReference type="SUPFAM" id="SSF48371">
    <property type="entry name" value="ARM repeat"/>
    <property type="match status" value="1"/>
</dbReference>
<dbReference type="Proteomes" id="UP000278807">
    <property type="component" value="Unassembled WGS sequence"/>
</dbReference>
<dbReference type="PANTHER" id="PTHR13366">
    <property type="entry name" value="MALARIA ANTIGEN-RELATED"/>
    <property type="match status" value="1"/>
</dbReference>
<sequence>MQRKQFQPLTWPALIRALPANNFSLEVITALVNEKRFPSFYSSLLLPDFDVTKSKHFFKTIINHLIEANTQQCLGYSRLSFLVCGVIRGNLPLFEEETFKRLLELFLSIDTLPPNSEHNYAVAAALSSLLYLRPVDLKSGQSSLDTDPSTFNSDFLGRHQGEMCLEKLVSIFEYNRGEVKTEISCLHAVIQLLVHRTFLQCNSAQTATLSCISRVVKAIWPIAFILNRQTSGYTSGSNSSYGPSSASELSDGWCGDFAETERPVIVNKKKARHLATYCLRCLLGSKQVCHEIWSKNFAEKQYLQSSLLFAISREQDPSLRERFIFILITVLNNLEISFTVAEELPNRDSASYISYSVRLANELREIHQSLHSALINEKVTKNQLGLLKAIGTLVAVTPYHRLQPGLLTRLMNKTSAFLKNFQNDPAKFANLQARILAIWDNILNKKNLTPELRSLITSKLDPVIFNGLQMPQRSSCWLIDLCLQILSESKFSALRNQATSLLRSFVSMHFNLFHPFMDAVKAMIQQNFPPRKEDPISTTLNILILCDTILTHQFDCLEKGRFSTLSTDCEWWYDLIGTLLDFASKI</sequence>
<dbReference type="InterPro" id="IPR052107">
    <property type="entry name" value="HEAT6"/>
</dbReference>
<feature type="domain" description="DUF4042" evidence="1">
    <location>
        <begin position="272"/>
        <end position="424"/>
    </location>
</feature>
<protein>
    <submittedName>
        <fullName evidence="4">DUF4042 domain-containing protein</fullName>
    </submittedName>
</protein>
<dbReference type="Pfam" id="PF13251">
    <property type="entry name" value="DUF4042"/>
    <property type="match status" value="1"/>
</dbReference>
<evidence type="ECO:0000313" key="4">
    <source>
        <dbReference type="WBParaSite" id="HNAJ_0000752201-mRNA-1"/>
    </source>
</evidence>
<evidence type="ECO:0000313" key="3">
    <source>
        <dbReference type="Proteomes" id="UP000278807"/>
    </source>
</evidence>
<evidence type="ECO:0000313" key="2">
    <source>
        <dbReference type="EMBL" id="VDO03378.1"/>
    </source>
</evidence>
<name>A0A0R3TK53_RODNA</name>
<dbReference type="STRING" id="102285.A0A0R3TK53"/>
<dbReference type="WBParaSite" id="HNAJ_0000752201-mRNA-1">
    <property type="protein sequence ID" value="HNAJ_0000752201-mRNA-1"/>
    <property type="gene ID" value="HNAJ_0000752201"/>
</dbReference>
<dbReference type="OrthoDB" id="66533at2759"/>
<accession>A0A0R3TK53</accession>